<evidence type="ECO:0000256" key="6">
    <source>
        <dbReference type="ARBA" id="ARBA00022989"/>
    </source>
</evidence>
<evidence type="ECO:0000313" key="11">
    <source>
        <dbReference type="Proteomes" id="UP000677913"/>
    </source>
</evidence>
<dbReference type="PANTHER" id="PTHR42929">
    <property type="entry name" value="INNER MEMBRANE ABC TRANSPORTER PERMEASE PROTEIN YDCU-RELATED-RELATED"/>
    <property type="match status" value="1"/>
</dbReference>
<dbReference type="GO" id="GO:0005886">
    <property type="term" value="C:plasma membrane"/>
    <property type="evidence" value="ECO:0007669"/>
    <property type="project" value="UniProtKB-SubCell"/>
</dbReference>
<dbReference type="SUPFAM" id="SSF161098">
    <property type="entry name" value="MetI-like"/>
    <property type="match status" value="1"/>
</dbReference>
<feature type="transmembrane region" description="Helical" evidence="8">
    <location>
        <begin position="167"/>
        <end position="191"/>
    </location>
</feature>
<evidence type="ECO:0000259" key="9">
    <source>
        <dbReference type="PROSITE" id="PS50928"/>
    </source>
</evidence>
<proteinExistence type="inferred from homology"/>
<dbReference type="Proteomes" id="UP000677913">
    <property type="component" value="Unassembled WGS sequence"/>
</dbReference>
<keyword evidence="5 8" id="KW-0812">Transmembrane</keyword>
<keyword evidence="6 8" id="KW-1133">Transmembrane helix</keyword>
<dbReference type="AlphaFoldDB" id="A0A8J8BDF6"/>
<comment type="subcellular location">
    <subcellularLocation>
        <location evidence="1">Cell membrane</location>
        <topology evidence="1">Multi-pass membrane protein</topology>
    </subcellularLocation>
</comment>
<evidence type="ECO:0000256" key="7">
    <source>
        <dbReference type="ARBA" id="ARBA00023136"/>
    </source>
</evidence>
<evidence type="ECO:0000256" key="5">
    <source>
        <dbReference type="ARBA" id="ARBA00022692"/>
    </source>
</evidence>
<evidence type="ECO:0000256" key="8">
    <source>
        <dbReference type="SAM" id="Phobius"/>
    </source>
</evidence>
<keyword evidence="7 8" id="KW-0472">Membrane</keyword>
<dbReference type="InterPro" id="IPR035906">
    <property type="entry name" value="MetI-like_sf"/>
</dbReference>
<feature type="transmembrane region" description="Helical" evidence="8">
    <location>
        <begin position="273"/>
        <end position="295"/>
    </location>
</feature>
<dbReference type="PANTHER" id="PTHR42929:SF1">
    <property type="entry name" value="INNER MEMBRANE ABC TRANSPORTER PERMEASE PROTEIN YDCU-RELATED"/>
    <property type="match status" value="1"/>
</dbReference>
<feature type="domain" description="ABC transmembrane type-1" evidence="9">
    <location>
        <begin position="86"/>
        <end position="294"/>
    </location>
</feature>
<evidence type="ECO:0000256" key="3">
    <source>
        <dbReference type="ARBA" id="ARBA00022448"/>
    </source>
</evidence>
<feature type="transmembrane region" description="Helical" evidence="8">
    <location>
        <begin position="220"/>
        <end position="243"/>
    </location>
</feature>
<name>A0A8J8BDF6_9ACTN</name>
<sequence length="305" mass="32235">MAVTTDPPLAGAVDPAPTRRGLRRPRALGAWAAVAPLLVYCALFLGLPTWALLYEAVRRTDPATGVTSFTARNIAESWSGFYLTAMWGSLRLSLLTALICAVVGLMTAHTIAQSRGRMLRQAVLTASGVLANFGGIPLAFCFIAAAGTAGEATGLIRRIDPGFALDTFTGLVLVYPYFLIPLMVLTTMPALEGLRPQWREAAAGLGGSAWDYWRHVGGPILLPTLLGGFVLCFGSSFAAYATAQALAGGTVPLITLRIASVLSGNVLAGQENLGMAMSLDTIFICALMMAVYLPLRARSARWLDS</sequence>
<organism evidence="10 11">
    <name type="scientific">Actinocrinis puniceicyclus</name>
    <dbReference type="NCBI Taxonomy" id="977794"/>
    <lineage>
        <taxon>Bacteria</taxon>
        <taxon>Bacillati</taxon>
        <taxon>Actinomycetota</taxon>
        <taxon>Actinomycetes</taxon>
        <taxon>Catenulisporales</taxon>
        <taxon>Actinospicaceae</taxon>
        <taxon>Actinocrinis</taxon>
    </lineage>
</organism>
<dbReference type="PROSITE" id="PS50928">
    <property type="entry name" value="ABC_TM1"/>
    <property type="match status" value="1"/>
</dbReference>
<evidence type="ECO:0000256" key="4">
    <source>
        <dbReference type="ARBA" id="ARBA00022475"/>
    </source>
</evidence>
<keyword evidence="11" id="KW-1185">Reference proteome</keyword>
<dbReference type="GO" id="GO:0055085">
    <property type="term" value="P:transmembrane transport"/>
    <property type="evidence" value="ECO:0007669"/>
    <property type="project" value="InterPro"/>
</dbReference>
<keyword evidence="4" id="KW-1003">Cell membrane</keyword>
<evidence type="ECO:0000313" key="10">
    <source>
        <dbReference type="EMBL" id="MBS2966187.1"/>
    </source>
</evidence>
<evidence type="ECO:0000256" key="2">
    <source>
        <dbReference type="ARBA" id="ARBA00007069"/>
    </source>
</evidence>
<feature type="transmembrane region" description="Helical" evidence="8">
    <location>
        <begin position="28"/>
        <end position="53"/>
    </location>
</feature>
<evidence type="ECO:0000256" key="1">
    <source>
        <dbReference type="ARBA" id="ARBA00004651"/>
    </source>
</evidence>
<protein>
    <submittedName>
        <fullName evidence="10">ABC transporter permease subunit</fullName>
    </submittedName>
</protein>
<comment type="caution">
    <text evidence="10">The sequence shown here is derived from an EMBL/GenBank/DDBJ whole genome shotgun (WGS) entry which is preliminary data.</text>
</comment>
<accession>A0A8J8BDF6</accession>
<gene>
    <name evidence="10" type="ORF">KGA66_24285</name>
</gene>
<dbReference type="Gene3D" id="1.10.3720.10">
    <property type="entry name" value="MetI-like"/>
    <property type="match status" value="1"/>
</dbReference>
<dbReference type="EMBL" id="JAGSXH010000127">
    <property type="protein sequence ID" value="MBS2966187.1"/>
    <property type="molecule type" value="Genomic_DNA"/>
</dbReference>
<dbReference type="InterPro" id="IPR000515">
    <property type="entry name" value="MetI-like"/>
</dbReference>
<reference evidence="10" key="1">
    <citation type="submission" date="2021-04" db="EMBL/GenBank/DDBJ databases">
        <title>Genome based classification of Actinospica acidithermotolerans sp. nov., an actinobacterium isolated from an Indonesian hot spring.</title>
        <authorList>
            <person name="Kusuma A.B."/>
            <person name="Putra K.E."/>
            <person name="Nafisah S."/>
            <person name="Loh J."/>
            <person name="Nouioui I."/>
            <person name="Goodfellow M."/>
        </authorList>
    </citation>
    <scope>NUCLEOTIDE SEQUENCE</scope>
    <source>
        <strain evidence="10">DSM 45618</strain>
    </source>
</reference>
<keyword evidence="3" id="KW-0813">Transport</keyword>
<feature type="transmembrane region" description="Helical" evidence="8">
    <location>
        <begin position="92"/>
        <end position="111"/>
    </location>
</feature>
<comment type="similarity">
    <text evidence="2">Belongs to the binding-protein-dependent transport system permease family. CysTW subfamily.</text>
</comment>
<dbReference type="RefSeq" id="WP_211471011.1">
    <property type="nucleotide sequence ID" value="NZ_JAGSXH010000127.1"/>
</dbReference>
<feature type="transmembrane region" description="Helical" evidence="8">
    <location>
        <begin position="123"/>
        <end position="147"/>
    </location>
</feature>